<dbReference type="AlphaFoldDB" id="A0A086K8H5"/>
<accession>A0A086K8H5</accession>
<dbReference type="Proteomes" id="UP000028828">
    <property type="component" value="Unassembled WGS sequence"/>
</dbReference>
<evidence type="ECO:0000313" key="1">
    <source>
        <dbReference type="EMBL" id="KFG40693.1"/>
    </source>
</evidence>
<proteinExistence type="predicted"/>
<gene>
    <name evidence="1" type="ORF">TGP89_309830</name>
</gene>
<evidence type="ECO:0000313" key="2">
    <source>
        <dbReference type="Proteomes" id="UP000028828"/>
    </source>
</evidence>
<dbReference type="VEuPathDB" id="ToxoDB:TGP89_309830"/>
<name>A0A086K8H5_TOXGO</name>
<protein>
    <submittedName>
        <fullName evidence="1">Uncharacterized protein</fullName>
    </submittedName>
</protein>
<organism evidence="1 2">
    <name type="scientific">Toxoplasma gondii p89</name>
    <dbReference type="NCBI Taxonomy" id="943119"/>
    <lineage>
        <taxon>Eukaryota</taxon>
        <taxon>Sar</taxon>
        <taxon>Alveolata</taxon>
        <taxon>Apicomplexa</taxon>
        <taxon>Conoidasida</taxon>
        <taxon>Coccidia</taxon>
        <taxon>Eucoccidiorida</taxon>
        <taxon>Eimeriorina</taxon>
        <taxon>Sarcocystidae</taxon>
        <taxon>Toxoplasma</taxon>
    </lineage>
</organism>
<sequence length="84" mass="9290">MNGTNRTDVGVVIYKSFRQMLFAVAHLQSREPVEGEEYPVTSHFEEVSIYPKGSDETLTVASETQATKVQFPTSNTSFSQSTGI</sequence>
<reference evidence="1 2" key="1">
    <citation type="submission" date="2014-03" db="EMBL/GenBank/DDBJ databases">
        <authorList>
            <person name="Sibley D."/>
            <person name="Venepally P."/>
            <person name="Karamycheva S."/>
            <person name="Hadjithomas M."/>
            <person name="Khan A."/>
            <person name="Brunk B."/>
            <person name="Roos D."/>
            <person name="Caler E."/>
            <person name="Lorenzi H."/>
        </authorList>
    </citation>
    <scope>NUCLEOTIDE SEQUENCE [LARGE SCALE GENOMIC DNA]</scope>
    <source>
        <strain evidence="2">p89</strain>
    </source>
</reference>
<dbReference type="EMBL" id="AEYI02001170">
    <property type="protein sequence ID" value="KFG40693.1"/>
    <property type="molecule type" value="Genomic_DNA"/>
</dbReference>
<comment type="caution">
    <text evidence="1">The sequence shown here is derived from an EMBL/GenBank/DDBJ whole genome shotgun (WGS) entry which is preliminary data.</text>
</comment>